<reference evidence="2 3" key="1">
    <citation type="submission" date="2018-04" db="EMBL/GenBank/DDBJ databases">
        <title>Polynucleobacter sp. UH21B genome.</title>
        <authorList>
            <person name="Hahn M.W."/>
        </authorList>
    </citation>
    <scope>NUCLEOTIDE SEQUENCE [LARGE SCALE GENOMIC DNA]</scope>
    <source>
        <strain evidence="2 3">MWH-UH21B</strain>
    </source>
</reference>
<keyword evidence="3" id="KW-1185">Reference proteome</keyword>
<keyword evidence="1" id="KW-0812">Transmembrane</keyword>
<proteinExistence type="predicted"/>
<name>A0A6M9PZV5_9BURK</name>
<organism evidence="2 3">
    <name type="scientific">Polynucleobacter tropicus</name>
    <dbReference type="NCBI Taxonomy" id="1743174"/>
    <lineage>
        <taxon>Bacteria</taxon>
        <taxon>Pseudomonadati</taxon>
        <taxon>Pseudomonadota</taxon>
        <taxon>Betaproteobacteria</taxon>
        <taxon>Burkholderiales</taxon>
        <taxon>Burkholderiaceae</taxon>
        <taxon>Polynucleobacter</taxon>
    </lineage>
</organism>
<keyword evidence="1" id="KW-1133">Transmembrane helix</keyword>
<feature type="transmembrane region" description="Helical" evidence="1">
    <location>
        <begin position="71"/>
        <end position="89"/>
    </location>
</feature>
<evidence type="ECO:0000313" key="3">
    <source>
        <dbReference type="Proteomes" id="UP000503312"/>
    </source>
</evidence>
<keyword evidence="1" id="KW-0472">Membrane</keyword>
<dbReference type="RefSeq" id="WP_173955307.1">
    <property type="nucleotide sequence ID" value="NZ_CP028942.1"/>
</dbReference>
<dbReference type="KEGG" id="ptrp:DCO17_02865"/>
<dbReference type="Proteomes" id="UP000503312">
    <property type="component" value="Chromosome"/>
</dbReference>
<evidence type="ECO:0000313" key="2">
    <source>
        <dbReference type="EMBL" id="QKM64265.1"/>
    </source>
</evidence>
<accession>A0A6M9PZV5</accession>
<evidence type="ECO:0000256" key="1">
    <source>
        <dbReference type="SAM" id="Phobius"/>
    </source>
</evidence>
<dbReference type="EMBL" id="CP028942">
    <property type="protein sequence ID" value="QKM64265.1"/>
    <property type="molecule type" value="Genomic_DNA"/>
</dbReference>
<gene>
    <name evidence="2" type="ORF">DCO17_02865</name>
</gene>
<dbReference type="AlphaFoldDB" id="A0A6M9PZV5"/>
<sequence length="90" mass="10166">MGNLDDAIAELKAINFRLTEISESIQAKDRKSEESLNTIRKDLWNIKNIVADENIQNKIVQKGVERALGKAAIYIVVSTMMLYIVGKFLL</sequence>
<protein>
    <submittedName>
        <fullName evidence="2">Uncharacterized protein</fullName>
    </submittedName>
</protein>